<name>A0AA85BDZ0_9TREM</name>
<organism evidence="7 8">
    <name type="scientific">Schistosoma mattheei</name>
    <dbReference type="NCBI Taxonomy" id="31246"/>
    <lineage>
        <taxon>Eukaryota</taxon>
        <taxon>Metazoa</taxon>
        <taxon>Spiralia</taxon>
        <taxon>Lophotrochozoa</taxon>
        <taxon>Platyhelminthes</taxon>
        <taxon>Trematoda</taxon>
        <taxon>Digenea</taxon>
        <taxon>Strigeidida</taxon>
        <taxon>Schistosomatoidea</taxon>
        <taxon>Schistosomatidae</taxon>
        <taxon>Schistosoma</taxon>
    </lineage>
</organism>
<dbReference type="GO" id="GO:0000278">
    <property type="term" value="P:mitotic cell cycle"/>
    <property type="evidence" value="ECO:0007669"/>
    <property type="project" value="TreeGrafter"/>
</dbReference>
<keyword evidence="4 5" id="KW-0206">Cytoskeleton</keyword>
<feature type="domain" description="Gamma tubulin complex component C-terminal" evidence="6">
    <location>
        <begin position="190"/>
        <end position="478"/>
    </location>
</feature>
<dbReference type="AlphaFoldDB" id="A0AA85BDZ0"/>
<dbReference type="GO" id="GO:0000930">
    <property type="term" value="C:gamma-tubulin complex"/>
    <property type="evidence" value="ECO:0007669"/>
    <property type="project" value="TreeGrafter"/>
</dbReference>
<dbReference type="GO" id="GO:0007020">
    <property type="term" value="P:microtubule nucleation"/>
    <property type="evidence" value="ECO:0007669"/>
    <property type="project" value="InterPro"/>
</dbReference>
<dbReference type="GO" id="GO:0051225">
    <property type="term" value="P:spindle assembly"/>
    <property type="evidence" value="ECO:0007669"/>
    <property type="project" value="TreeGrafter"/>
</dbReference>
<accession>A0AA85BDZ0</accession>
<evidence type="ECO:0000256" key="4">
    <source>
        <dbReference type="ARBA" id="ARBA00023212"/>
    </source>
</evidence>
<dbReference type="PANTHER" id="PTHR19302">
    <property type="entry name" value="GAMMA TUBULIN COMPLEX PROTEIN"/>
    <property type="match status" value="1"/>
</dbReference>
<evidence type="ECO:0000259" key="6">
    <source>
        <dbReference type="Pfam" id="PF04130"/>
    </source>
</evidence>
<evidence type="ECO:0000256" key="1">
    <source>
        <dbReference type="ARBA" id="ARBA00010337"/>
    </source>
</evidence>
<sequence length="511" mass="58936">MFIITFHPFVSSLVQLFSGSATFTDPLVKLFADINFNIPPNDPKFWSDAIKPRNNVLGSSHVPYMFLPIMDEVVDGLKTIFLLIAVCEKIGDYSFLETVDSNSICISLDSLLSEHFRLKLNHQESYVSKNCYKMDESRTTLKSLESQLKRFVCERRMSVNQQLLKLLLLSHMRGPNGLRTVGNCLAVAGAVYLFGAGDNMNDFARQCFRNIAFSRAKKLDLVELTANLQSQLSGTFRNRHVSHSLLHLESPFFTFDLLNMDQPVDDRPMELTFDLIGNLRLNYHLDWPANIILDENSVGIYNDVFIFLLQIKYVKWSLENLHFSTPEKRVSTCFPINHYLIILRIKMLFIFTSLHDFLAHRIEAIRTRFSSKWCLPEFYSTTSINHNIPETNTFSDLVQDHKNLLNELQSVCLLTESTSLLFTEIYNLCNMGLQLRELWLKSLLSPNYETSRFTRKIEFLSEQFDNHVQFLSTMLTRAVRLSTAKQLLYLSSSFKTAASFPTNIFKLIPSK</sequence>
<dbReference type="Proteomes" id="UP000050791">
    <property type="component" value="Unassembled WGS sequence"/>
</dbReference>
<proteinExistence type="inferred from homology"/>
<dbReference type="InterPro" id="IPR040457">
    <property type="entry name" value="GCP_C"/>
</dbReference>
<dbReference type="GO" id="GO:0000922">
    <property type="term" value="C:spindle pole"/>
    <property type="evidence" value="ECO:0007669"/>
    <property type="project" value="InterPro"/>
</dbReference>
<protein>
    <recommendedName>
        <fullName evidence="5">Gamma-tubulin complex component</fullName>
    </recommendedName>
</protein>
<dbReference type="Gene3D" id="1.20.120.1900">
    <property type="entry name" value="Gamma-tubulin complex, C-terminal domain"/>
    <property type="match status" value="1"/>
</dbReference>
<dbReference type="InterPro" id="IPR007259">
    <property type="entry name" value="GCP"/>
</dbReference>
<evidence type="ECO:0000256" key="2">
    <source>
        <dbReference type="ARBA" id="ARBA00022490"/>
    </source>
</evidence>
<evidence type="ECO:0000256" key="3">
    <source>
        <dbReference type="ARBA" id="ARBA00022701"/>
    </source>
</evidence>
<evidence type="ECO:0000256" key="5">
    <source>
        <dbReference type="RuleBase" id="RU363050"/>
    </source>
</evidence>
<keyword evidence="3 5" id="KW-0493">Microtubule</keyword>
<evidence type="ECO:0000313" key="7">
    <source>
        <dbReference type="Proteomes" id="UP000050791"/>
    </source>
</evidence>
<dbReference type="GO" id="GO:0043015">
    <property type="term" value="F:gamma-tubulin binding"/>
    <property type="evidence" value="ECO:0007669"/>
    <property type="project" value="InterPro"/>
</dbReference>
<dbReference type="GO" id="GO:0051011">
    <property type="term" value="F:microtubule minus-end binding"/>
    <property type="evidence" value="ECO:0007669"/>
    <property type="project" value="TreeGrafter"/>
</dbReference>
<dbReference type="GO" id="GO:0031122">
    <property type="term" value="P:cytoplasmic microtubule organization"/>
    <property type="evidence" value="ECO:0007669"/>
    <property type="project" value="TreeGrafter"/>
</dbReference>
<dbReference type="WBParaSite" id="SMTH1_44770.1">
    <property type="protein sequence ID" value="SMTH1_44770.1"/>
    <property type="gene ID" value="SMTH1_44770"/>
</dbReference>
<comment type="subcellular location">
    <subcellularLocation>
        <location evidence="5">Cytoplasm</location>
        <location evidence="5">Cytoskeleton</location>
        <location evidence="5">Microtubule organizing center</location>
    </subcellularLocation>
</comment>
<evidence type="ECO:0000313" key="8">
    <source>
        <dbReference type="WBParaSite" id="SMTH1_44770.1"/>
    </source>
</evidence>
<dbReference type="GO" id="GO:0051321">
    <property type="term" value="P:meiotic cell cycle"/>
    <property type="evidence" value="ECO:0007669"/>
    <property type="project" value="TreeGrafter"/>
</dbReference>
<dbReference type="InterPro" id="IPR042241">
    <property type="entry name" value="GCP_C_sf"/>
</dbReference>
<dbReference type="Pfam" id="PF04130">
    <property type="entry name" value="GCP_C_terminal"/>
    <property type="match status" value="1"/>
</dbReference>
<comment type="similarity">
    <text evidence="1 5">Belongs to the TUBGCP family.</text>
</comment>
<reference evidence="8" key="1">
    <citation type="submission" date="2023-11" db="UniProtKB">
        <authorList>
            <consortium name="WormBaseParasite"/>
        </authorList>
    </citation>
    <scope>IDENTIFICATION</scope>
</reference>
<dbReference type="PANTHER" id="PTHR19302:SF33">
    <property type="entry name" value="GAMMA-TUBULIN COMPLEX COMPONENT 5"/>
    <property type="match status" value="1"/>
</dbReference>
<dbReference type="GO" id="GO:0005874">
    <property type="term" value="C:microtubule"/>
    <property type="evidence" value="ECO:0007669"/>
    <property type="project" value="UniProtKB-KW"/>
</dbReference>
<keyword evidence="2 5" id="KW-0963">Cytoplasm</keyword>